<dbReference type="OrthoDB" id="7850108at2759"/>
<dbReference type="EMBL" id="CH916366">
    <property type="protein sequence ID" value="EDV97311.1"/>
    <property type="molecule type" value="Genomic_DNA"/>
</dbReference>
<protein>
    <submittedName>
        <fullName evidence="1">GH16785</fullName>
    </submittedName>
</protein>
<reference evidence="1 2" key="1">
    <citation type="journal article" date="2007" name="Nature">
        <title>Evolution of genes and genomes on the Drosophila phylogeny.</title>
        <authorList>
            <consortium name="Drosophila 12 Genomes Consortium"/>
            <person name="Clark A.G."/>
            <person name="Eisen M.B."/>
            <person name="Smith D.R."/>
            <person name="Bergman C.M."/>
            <person name="Oliver B."/>
            <person name="Markow T.A."/>
            <person name="Kaufman T.C."/>
            <person name="Kellis M."/>
            <person name="Gelbart W."/>
            <person name="Iyer V.N."/>
            <person name="Pollard D.A."/>
            <person name="Sackton T.B."/>
            <person name="Larracuente A.M."/>
            <person name="Singh N.D."/>
            <person name="Abad J.P."/>
            <person name="Abt D.N."/>
            <person name="Adryan B."/>
            <person name="Aguade M."/>
            <person name="Akashi H."/>
            <person name="Anderson W.W."/>
            <person name="Aquadro C.F."/>
            <person name="Ardell D.H."/>
            <person name="Arguello R."/>
            <person name="Artieri C.G."/>
            <person name="Barbash D.A."/>
            <person name="Barker D."/>
            <person name="Barsanti P."/>
            <person name="Batterham P."/>
            <person name="Batzoglou S."/>
            <person name="Begun D."/>
            <person name="Bhutkar A."/>
            <person name="Blanco E."/>
            <person name="Bosak S.A."/>
            <person name="Bradley R.K."/>
            <person name="Brand A.D."/>
            <person name="Brent M.R."/>
            <person name="Brooks A.N."/>
            <person name="Brown R.H."/>
            <person name="Butlin R.K."/>
            <person name="Caggese C."/>
            <person name="Calvi B.R."/>
            <person name="Bernardo de Carvalho A."/>
            <person name="Caspi A."/>
            <person name="Castrezana S."/>
            <person name="Celniker S.E."/>
            <person name="Chang J.L."/>
            <person name="Chapple C."/>
            <person name="Chatterji S."/>
            <person name="Chinwalla A."/>
            <person name="Civetta A."/>
            <person name="Clifton S.W."/>
            <person name="Comeron J.M."/>
            <person name="Costello J.C."/>
            <person name="Coyne J.A."/>
            <person name="Daub J."/>
            <person name="David R.G."/>
            <person name="Delcher A.L."/>
            <person name="Delehaunty K."/>
            <person name="Do C.B."/>
            <person name="Ebling H."/>
            <person name="Edwards K."/>
            <person name="Eickbush T."/>
            <person name="Evans J.D."/>
            <person name="Filipski A."/>
            <person name="Findeiss S."/>
            <person name="Freyhult E."/>
            <person name="Fulton L."/>
            <person name="Fulton R."/>
            <person name="Garcia A.C."/>
            <person name="Gardiner A."/>
            <person name="Garfield D.A."/>
            <person name="Garvin B.E."/>
            <person name="Gibson G."/>
            <person name="Gilbert D."/>
            <person name="Gnerre S."/>
            <person name="Godfrey J."/>
            <person name="Good R."/>
            <person name="Gotea V."/>
            <person name="Gravely B."/>
            <person name="Greenberg A.J."/>
            <person name="Griffiths-Jones S."/>
            <person name="Gross S."/>
            <person name="Guigo R."/>
            <person name="Gustafson E.A."/>
            <person name="Haerty W."/>
            <person name="Hahn M.W."/>
            <person name="Halligan D.L."/>
            <person name="Halpern A.L."/>
            <person name="Halter G.M."/>
            <person name="Han M.V."/>
            <person name="Heger A."/>
            <person name="Hillier L."/>
            <person name="Hinrichs A.S."/>
            <person name="Holmes I."/>
            <person name="Hoskins R.A."/>
            <person name="Hubisz M.J."/>
            <person name="Hultmark D."/>
            <person name="Huntley M.A."/>
            <person name="Jaffe D.B."/>
            <person name="Jagadeeshan S."/>
            <person name="Jeck W.R."/>
            <person name="Johnson J."/>
            <person name="Jones C.D."/>
            <person name="Jordan W.C."/>
            <person name="Karpen G.H."/>
            <person name="Kataoka E."/>
            <person name="Keightley P.D."/>
            <person name="Kheradpour P."/>
            <person name="Kirkness E.F."/>
            <person name="Koerich L.B."/>
            <person name="Kristiansen K."/>
            <person name="Kudrna D."/>
            <person name="Kulathinal R.J."/>
            <person name="Kumar S."/>
            <person name="Kwok R."/>
            <person name="Lander E."/>
            <person name="Langley C.H."/>
            <person name="Lapoint R."/>
            <person name="Lazzaro B.P."/>
            <person name="Lee S.J."/>
            <person name="Levesque L."/>
            <person name="Li R."/>
            <person name="Lin C.F."/>
            <person name="Lin M.F."/>
            <person name="Lindblad-Toh K."/>
            <person name="Llopart A."/>
            <person name="Long M."/>
            <person name="Low L."/>
            <person name="Lozovsky E."/>
            <person name="Lu J."/>
            <person name="Luo M."/>
            <person name="Machado C.A."/>
            <person name="Makalowski W."/>
            <person name="Marzo M."/>
            <person name="Matsuda M."/>
            <person name="Matzkin L."/>
            <person name="McAllister B."/>
            <person name="McBride C.S."/>
            <person name="McKernan B."/>
            <person name="McKernan K."/>
            <person name="Mendez-Lago M."/>
            <person name="Minx P."/>
            <person name="Mollenhauer M.U."/>
            <person name="Montooth K."/>
            <person name="Mount S.M."/>
            <person name="Mu X."/>
            <person name="Myers E."/>
            <person name="Negre B."/>
            <person name="Newfeld S."/>
            <person name="Nielsen R."/>
            <person name="Noor M.A."/>
            <person name="O'Grady P."/>
            <person name="Pachter L."/>
            <person name="Papaceit M."/>
            <person name="Parisi M.J."/>
            <person name="Parisi M."/>
            <person name="Parts L."/>
            <person name="Pedersen J.S."/>
            <person name="Pesole G."/>
            <person name="Phillippy A.M."/>
            <person name="Ponting C.P."/>
            <person name="Pop M."/>
            <person name="Porcelli D."/>
            <person name="Powell J.R."/>
            <person name="Prohaska S."/>
            <person name="Pruitt K."/>
            <person name="Puig M."/>
            <person name="Quesneville H."/>
            <person name="Ram K.R."/>
            <person name="Rand D."/>
            <person name="Rasmussen M.D."/>
            <person name="Reed L.K."/>
            <person name="Reenan R."/>
            <person name="Reily A."/>
            <person name="Remington K.A."/>
            <person name="Rieger T.T."/>
            <person name="Ritchie M.G."/>
            <person name="Robin C."/>
            <person name="Rogers Y.H."/>
            <person name="Rohde C."/>
            <person name="Rozas J."/>
            <person name="Rubenfield M.J."/>
            <person name="Ruiz A."/>
            <person name="Russo S."/>
            <person name="Salzberg S.L."/>
            <person name="Sanchez-Gracia A."/>
            <person name="Saranga D.J."/>
            <person name="Sato H."/>
            <person name="Schaeffer S.W."/>
            <person name="Schatz M.C."/>
            <person name="Schlenke T."/>
            <person name="Schwartz R."/>
            <person name="Segarra C."/>
            <person name="Singh R.S."/>
            <person name="Sirot L."/>
            <person name="Sirota M."/>
            <person name="Sisneros N.B."/>
            <person name="Smith C.D."/>
            <person name="Smith T.F."/>
            <person name="Spieth J."/>
            <person name="Stage D.E."/>
            <person name="Stark A."/>
            <person name="Stephan W."/>
            <person name="Strausberg R.L."/>
            <person name="Strempel S."/>
            <person name="Sturgill D."/>
            <person name="Sutton G."/>
            <person name="Sutton G.G."/>
            <person name="Tao W."/>
            <person name="Teichmann S."/>
            <person name="Tobari Y.N."/>
            <person name="Tomimura Y."/>
            <person name="Tsolas J.M."/>
            <person name="Valente V.L."/>
            <person name="Venter E."/>
            <person name="Venter J.C."/>
            <person name="Vicario S."/>
            <person name="Vieira F.G."/>
            <person name="Vilella A.J."/>
            <person name="Villasante A."/>
            <person name="Walenz B."/>
            <person name="Wang J."/>
            <person name="Wasserman M."/>
            <person name="Watts T."/>
            <person name="Wilson D."/>
            <person name="Wilson R.K."/>
            <person name="Wing R.A."/>
            <person name="Wolfner M.F."/>
            <person name="Wong A."/>
            <person name="Wong G.K."/>
            <person name="Wu C.I."/>
            <person name="Wu G."/>
            <person name="Yamamoto D."/>
            <person name="Yang H.P."/>
            <person name="Yang S.P."/>
            <person name="Yorke J.A."/>
            <person name="Yoshida K."/>
            <person name="Zdobnov E."/>
            <person name="Zhang P."/>
            <person name="Zhang Y."/>
            <person name="Zimin A.V."/>
            <person name="Baldwin J."/>
            <person name="Abdouelleil A."/>
            <person name="Abdulkadir J."/>
            <person name="Abebe A."/>
            <person name="Abera B."/>
            <person name="Abreu J."/>
            <person name="Acer S.C."/>
            <person name="Aftuck L."/>
            <person name="Alexander A."/>
            <person name="An P."/>
            <person name="Anderson E."/>
            <person name="Anderson S."/>
            <person name="Arachi H."/>
            <person name="Azer M."/>
            <person name="Bachantsang P."/>
            <person name="Barry A."/>
            <person name="Bayul T."/>
            <person name="Berlin A."/>
            <person name="Bessette D."/>
            <person name="Bloom T."/>
            <person name="Blye J."/>
            <person name="Boguslavskiy L."/>
            <person name="Bonnet C."/>
            <person name="Boukhgalter B."/>
            <person name="Bourzgui I."/>
            <person name="Brown A."/>
            <person name="Cahill P."/>
            <person name="Channer S."/>
            <person name="Cheshatsang Y."/>
            <person name="Chuda L."/>
            <person name="Citroen M."/>
            <person name="Collymore A."/>
            <person name="Cooke P."/>
            <person name="Costello M."/>
            <person name="D'Aco K."/>
            <person name="Daza R."/>
            <person name="De Haan G."/>
            <person name="DeGray S."/>
            <person name="DeMaso C."/>
            <person name="Dhargay N."/>
            <person name="Dooley K."/>
            <person name="Dooley E."/>
            <person name="Doricent M."/>
            <person name="Dorje P."/>
            <person name="Dorjee K."/>
            <person name="Dupes A."/>
            <person name="Elong R."/>
            <person name="Falk J."/>
            <person name="Farina A."/>
            <person name="Faro S."/>
            <person name="Ferguson D."/>
            <person name="Fisher S."/>
            <person name="Foley C.D."/>
            <person name="Franke A."/>
            <person name="Friedrich D."/>
            <person name="Gadbois L."/>
            <person name="Gearin G."/>
            <person name="Gearin C.R."/>
            <person name="Giannoukos G."/>
            <person name="Goode T."/>
            <person name="Graham J."/>
            <person name="Grandbois E."/>
            <person name="Grewal S."/>
            <person name="Gyaltsen K."/>
            <person name="Hafez N."/>
            <person name="Hagos B."/>
            <person name="Hall J."/>
            <person name="Henson C."/>
            <person name="Hollinger A."/>
            <person name="Honan T."/>
            <person name="Huard M.D."/>
            <person name="Hughes L."/>
            <person name="Hurhula B."/>
            <person name="Husby M.E."/>
            <person name="Kamat A."/>
            <person name="Kanga B."/>
            <person name="Kashin S."/>
            <person name="Khazanovich D."/>
            <person name="Kisner P."/>
            <person name="Lance K."/>
            <person name="Lara M."/>
            <person name="Lee W."/>
            <person name="Lennon N."/>
            <person name="Letendre F."/>
            <person name="LeVine R."/>
            <person name="Lipovsky A."/>
            <person name="Liu X."/>
            <person name="Liu J."/>
            <person name="Liu S."/>
            <person name="Lokyitsang T."/>
            <person name="Lokyitsang Y."/>
            <person name="Lubonja R."/>
            <person name="Lui A."/>
            <person name="MacDonald P."/>
            <person name="Magnisalis V."/>
            <person name="Maru K."/>
            <person name="Matthews C."/>
            <person name="McCusker W."/>
            <person name="McDonough S."/>
            <person name="Mehta T."/>
            <person name="Meldrim J."/>
            <person name="Meneus L."/>
            <person name="Mihai O."/>
            <person name="Mihalev A."/>
            <person name="Mihova T."/>
            <person name="Mittelman R."/>
            <person name="Mlenga V."/>
            <person name="Montmayeur A."/>
            <person name="Mulrain L."/>
            <person name="Navidi A."/>
            <person name="Naylor J."/>
            <person name="Negash T."/>
            <person name="Nguyen T."/>
            <person name="Nguyen N."/>
            <person name="Nicol R."/>
            <person name="Norbu C."/>
            <person name="Norbu N."/>
            <person name="Novod N."/>
            <person name="O'Neill B."/>
            <person name="Osman S."/>
            <person name="Markiewicz E."/>
            <person name="Oyono O.L."/>
            <person name="Patti C."/>
            <person name="Phunkhang P."/>
            <person name="Pierre F."/>
            <person name="Priest M."/>
            <person name="Raghuraman S."/>
            <person name="Rege F."/>
            <person name="Reyes R."/>
            <person name="Rise C."/>
            <person name="Rogov P."/>
            <person name="Ross K."/>
            <person name="Ryan E."/>
            <person name="Settipalli S."/>
            <person name="Shea T."/>
            <person name="Sherpa N."/>
            <person name="Shi L."/>
            <person name="Shih D."/>
            <person name="Sparrow T."/>
            <person name="Spaulding J."/>
            <person name="Stalker J."/>
            <person name="Stange-Thomann N."/>
            <person name="Stavropoulos S."/>
            <person name="Stone C."/>
            <person name="Strader C."/>
            <person name="Tesfaye S."/>
            <person name="Thomson T."/>
            <person name="Thoulutsang Y."/>
            <person name="Thoulutsang D."/>
            <person name="Topham K."/>
            <person name="Topping I."/>
            <person name="Tsamla T."/>
            <person name="Vassiliev H."/>
            <person name="Vo A."/>
            <person name="Wangchuk T."/>
            <person name="Wangdi T."/>
            <person name="Weiand M."/>
            <person name="Wilkinson J."/>
            <person name="Wilson A."/>
            <person name="Yadav S."/>
            <person name="Young G."/>
            <person name="Yu Q."/>
            <person name="Zembek L."/>
            <person name="Zhong D."/>
            <person name="Zimmer A."/>
            <person name="Zwirko Z."/>
            <person name="Jaffe D.B."/>
            <person name="Alvarez P."/>
            <person name="Brockman W."/>
            <person name="Butler J."/>
            <person name="Chin C."/>
            <person name="Gnerre S."/>
            <person name="Grabherr M."/>
            <person name="Kleber M."/>
            <person name="Mauceli E."/>
            <person name="MacCallum I."/>
        </authorList>
    </citation>
    <scope>NUCLEOTIDE SEQUENCE [LARGE SCALE GENOMIC DNA]</scope>
    <source>
        <strain evidence="2">Tucson 15287-2541.00</strain>
    </source>
</reference>
<evidence type="ECO:0000313" key="2">
    <source>
        <dbReference type="Proteomes" id="UP000001070"/>
    </source>
</evidence>
<name>B4J3T0_DROGR</name>
<dbReference type="HOGENOM" id="CLU_118259_0_0_1"/>
<dbReference type="Proteomes" id="UP000001070">
    <property type="component" value="Unassembled WGS sequence"/>
</dbReference>
<dbReference type="PhylomeDB" id="B4J3T0"/>
<evidence type="ECO:0000313" key="1">
    <source>
        <dbReference type="EMBL" id="EDV97311.1"/>
    </source>
</evidence>
<proteinExistence type="predicted"/>
<dbReference type="InParanoid" id="B4J3T0"/>
<organism evidence="2">
    <name type="scientific">Drosophila grimshawi</name>
    <name type="common">Hawaiian fruit fly</name>
    <name type="synonym">Idiomyia grimshawi</name>
    <dbReference type="NCBI Taxonomy" id="7222"/>
    <lineage>
        <taxon>Eukaryota</taxon>
        <taxon>Metazoa</taxon>
        <taxon>Ecdysozoa</taxon>
        <taxon>Arthropoda</taxon>
        <taxon>Hexapoda</taxon>
        <taxon>Insecta</taxon>
        <taxon>Pterygota</taxon>
        <taxon>Neoptera</taxon>
        <taxon>Endopterygota</taxon>
        <taxon>Diptera</taxon>
        <taxon>Brachycera</taxon>
        <taxon>Muscomorpha</taxon>
        <taxon>Ephydroidea</taxon>
        <taxon>Drosophilidae</taxon>
        <taxon>Drosophila</taxon>
        <taxon>Hawaiian Drosophila</taxon>
    </lineage>
</organism>
<accession>B4J3T0</accession>
<dbReference type="AlphaFoldDB" id="B4J3T0"/>
<dbReference type="InterPro" id="IPR031931">
    <property type="entry name" value="DUF4768"/>
</dbReference>
<keyword evidence="2" id="KW-1185">Reference proteome</keyword>
<gene>
    <name evidence="1" type="primary">Dgri\GH16785</name>
    <name evidence="1" type="ORF">Dgri_GH16785</name>
</gene>
<dbReference type="Pfam" id="PF15989">
    <property type="entry name" value="DUF4768"/>
    <property type="match status" value="1"/>
</dbReference>
<sequence length="204" mass="23326">MTTTEIPLMTTCDEADNAMAPRAALLEQSERQVHVCPMWMTHISYVNARALVSTSAVQVRTSVIGNHTDINAISRVAQDTARRSNDTALTRLPAQAKSLEISQPTGRTPVAHIIRKKRETEMTLPFDFNTMHLPCDLDQSGRAQIVSSFPNHCIWVWNNKYAHEGTFRVYKTYQLEAFFFGQYYERLKRFEIDPHTWDYGDTGV</sequence>
<dbReference type="eggNOG" id="KOG2499">
    <property type="taxonomic scope" value="Eukaryota"/>
</dbReference>